<evidence type="ECO:0000313" key="1">
    <source>
        <dbReference type="EMBL" id="KAJ7423528.1"/>
    </source>
</evidence>
<reference evidence="1" key="1">
    <citation type="submission" date="2019-10" db="EMBL/GenBank/DDBJ databases">
        <authorList>
            <person name="Soares A.E.R."/>
            <person name="Aleixo A."/>
            <person name="Schneider P."/>
            <person name="Miyaki C.Y."/>
            <person name="Schneider M.P."/>
            <person name="Mello C."/>
            <person name="Vasconcelos A.T.R."/>
        </authorList>
    </citation>
    <scope>NUCLEOTIDE SEQUENCE</scope>
    <source>
        <tissue evidence="1">Muscle</tissue>
    </source>
</reference>
<keyword evidence="2" id="KW-1185">Reference proteome</keyword>
<dbReference type="EMBL" id="WHWB01032821">
    <property type="protein sequence ID" value="KAJ7423528.1"/>
    <property type="molecule type" value="Genomic_DNA"/>
</dbReference>
<comment type="caution">
    <text evidence="1">The sequence shown here is derived from an EMBL/GenBank/DDBJ whole genome shotgun (WGS) entry which is preliminary data.</text>
</comment>
<protein>
    <submittedName>
        <fullName evidence="1">Uncharacterized protein</fullName>
    </submittedName>
</protein>
<sequence>MEKIILGDTEKYLGANAVIGYSQHSSRRGRSFLSNLTAFYDKETHLVVQGKPIDGILLDFSKAFLVVPPRILLDKLSIPQLGRHTQWWLVSEHPSARGIVVTLFAAQNSSVSNSRGQEGCLILTQVVASPGSLICPVSVGIHPFKASRVAIYGTGVVIYGTGVAIYGTGVVIYGTGVAICGTGVVIYGTGVVIYRTGVAIYGTGVVPQTNQAPAEGFFNIRLDGALSSLAQGKVSLPMARVGMRSPFQPNHSGVLSLLFPAAVLVPPSHHCQLLQLPLFLQKTLQEAKQSSTISRKKELSHPMFCVLPSPGSHEELQKLPYPVFCVLLSPEIHKELQELPHPRPCVPSNPRSHEELQELLHPMSCIPSNPGSFRSCHIPCPVSSPTLRAMRTFRNSESL</sequence>
<evidence type="ECO:0000313" key="2">
    <source>
        <dbReference type="Proteomes" id="UP001145742"/>
    </source>
</evidence>
<accession>A0ABQ9DJE5</accession>
<dbReference type="Proteomes" id="UP001145742">
    <property type="component" value="Unassembled WGS sequence"/>
</dbReference>
<organism evidence="1 2">
    <name type="scientific">Willisornis vidua</name>
    <name type="common">Xingu scale-backed antbird</name>
    <dbReference type="NCBI Taxonomy" id="1566151"/>
    <lineage>
        <taxon>Eukaryota</taxon>
        <taxon>Metazoa</taxon>
        <taxon>Chordata</taxon>
        <taxon>Craniata</taxon>
        <taxon>Vertebrata</taxon>
        <taxon>Euteleostomi</taxon>
        <taxon>Archelosauria</taxon>
        <taxon>Archosauria</taxon>
        <taxon>Dinosauria</taxon>
        <taxon>Saurischia</taxon>
        <taxon>Theropoda</taxon>
        <taxon>Coelurosauria</taxon>
        <taxon>Aves</taxon>
        <taxon>Neognathae</taxon>
        <taxon>Neoaves</taxon>
        <taxon>Telluraves</taxon>
        <taxon>Australaves</taxon>
        <taxon>Passeriformes</taxon>
        <taxon>Thamnophilidae</taxon>
        <taxon>Willisornis</taxon>
    </lineage>
</organism>
<gene>
    <name evidence="1" type="ORF">WISP_33443</name>
</gene>
<proteinExistence type="predicted"/>
<name>A0ABQ9DJE5_9PASS</name>